<evidence type="ECO:0000256" key="5">
    <source>
        <dbReference type="ARBA" id="ARBA00074883"/>
    </source>
</evidence>
<dbReference type="FunFam" id="3.40.50.2000:FF:000043">
    <property type="entry name" value="UDP-N-acetylglucosamine 2-epimerase"/>
    <property type="match status" value="1"/>
</dbReference>
<evidence type="ECO:0000256" key="1">
    <source>
        <dbReference type="ARBA" id="ARBA00023235"/>
    </source>
</evidence>
<evidence type="ECO:0000256" key="6">
    <source>
        <dbReference type="RuleBase" id="RU003513"/>
    </source>
</evidence>
<comment type="similarity">
    <text evidence="3 6">Belongs to the UDP-N-acetylglucosamine 2-epimerase family.</text>
</comment>
<dbReference type="Proteomes" id="UP001196379">
    <property type="component" value="Unassembled WGS sequence"/>
</dbReference>
<dbReference type="Pfam" id="PF02350">
    <property type="entry name" value="Epimerase_2"/>
    <property type="match status" value="1"/>
</dbReference>
<dbReference type="NCBIfam" id="TIGR00236">
    <property type="entry name" value="wecB"/>
    <property type="match status" value="1"/>
</dbReference>
<dbReference type="PANTHER" id="PTHR43174:SF2">
    <property type="entry name" value="UDP-N-ACETYLGLUCOSAMINE 2-EPIMERASE"/>
    <property type="match status" value="1"/>
</dbReference>
<dbReference type="EC" id="5.1.3.14" evidence="4"/>
<dbReference type="EMBL" id="JABUMC010000004">
    <property type="protein sequence ID" value="MBV6546320.1"/>
    <property type="molecule type" value="Genomic_DNA"/>
</dbReference>
<dbReference type="Proteomes" id="UP000732858">
    <property type="component" value="Unassembled WGS sequence"/>
</dbReference>
<dbReference type="RefSeq" id="WP_157403579.1">
    <property type="nucleotide sequence ID" value="NZ_JABULY010000004.1"/>
</dbReference>
<organism evidence="9 10">
    <name type="scientific">Ursidibacter maritimus</name>
    <dbReference type="NCBI Taxonomy" id="1331689"/>
    <lineage>
        <taxon>Bacteria</taxon>
        <taxon>Pseudomonadati</taxon>
        <taxon>Pseudomonadota</taxon>
        <taxon>Gammaproteobacteria</taxon>
        <taxon>Pasteurellales</taxon>
        <taxon>Pasteurellaceae</taxon>
        <taxon>Ursidibacter</taxon>
    </lineage>
</organism>
<comment type="catalytic activity">
    <reaction evidence="2">
        <text>UDP-N-acetyl-alpha-D-glucosamine = UDP-N-acetyl-alpha-D-mannosamine</text>
        <dbReference type="Rhea" id="RHEA:17213"/>
        <dbReference type="ChEBI" id="CHEBI:57705"/>
        <dbReference type="ChEBI" id="CHEBI:68623"/>
        <dbReference type="EC" id="5.1.3.14"/>
    </reaction>
</comment>
<sequence>MLKRHILVVIGTRPEAIKMAPLVKLLQQDGAFFTQVCVTGQHRQMLDSVLRLFDIVPDFDLDIMKSGQDLTDTTVGILTALKAIFSQVKPDLVLVHGDTTTTFATSLACYYQQIPVGHIEAGLRTKNLFSPYPEEANRALTSVLAQYHFAPTETAKQNLCREGKNVEHIWVTGNTVIDALFLALQKIQRNPPLVQQLAQQYHFLDEHKKLILVTGHRRESFGQGFEQICNALAAIACQHSDVQIVYPVHLNPNVNEPVKQRLADIQNLFLLEPQDYLSFIYLMEKAYLVLTDSGGIQEEAPALNKPVLVMREMTERPEAIEAGTAKLVGTNSAQIIEAVHQLLTNKDDYDAMSQANNPYGDGRACERIVQILKELKE</sequence>
<dbReference type="InterPro" id="IPR003331">
    <property type="entry name" value="UDP_GlcNAc_Epimerase_2_dom"/>
</dbReference>
<dbReference type="CDD" id="cd03786">
    <property type="entry name" value="GTB_UDP-GlcNAc_2-Epimerase"/>
    <property type="match status" value="1"/>
</dbReference>
<keyword evidence="1 6" id="KW-0413">Isomerase</keyword>
<keyword evidence="11" id="KW-1185">Reference proteome</keyword>
<dbReference type="SUPFAM" id="SSF53756">
    <property type="entry name" value="UDP-Glycosyltransferase/glycogen phosphorylase"/>
    <property type="match status" value="1"/>
</dbReference>
<accession>A0A949T3W4</accession>
<proteinExistence type="inferred from homology"/>
<name>A0A949T3W4_9PAST</name>
<dbReference type="InterPro" id="IPR029767">
    <property type="entry name" value="WecB-like"/>
</dbReference>
<evidence type="ECO:0000256" key="4">
    <source>
        <dbReference type="ARBA" id="ARBA00038858"/>
    </source>
</evidence>
<feature type="domain" description="UDP-N-acetylglucosamine 2-epimerase" evidence="7">
    <location>
        <begin position="26"/>
        <end position="373"/>
    </location>
</feature>
<evidence type="ECO:0000313" key="8">
    <source>
        <dbReference type="EMBL" id="MBV6532032.1"/>
    </source>
</evidence>
<dbReference type="AlphaFoldDB" id="A0A949T3W4"/>
<gene>
    <name evidence="9" type="primary">wecB</name>
    <name evidence="8" type="ORF">HT657_07790</name>
    <name evidence="9" type="ORF">HT672_03270</name>
</gene>
<dbReference type="Gene3D" id="3.40.50.2000">
    <property type="entry name" value="Glycogen Phosphorylase B"/>
    <property type="match status" value="2"/>
</dbReference>
<evidence type="ECO:0000259" key="7">
    <source>
        <dbReference type="Pfam" id="PF02350"/>
    </source>
</evidence>
<dbReference type="PANTHER" id="PTHR43174">
    <property type="entry name" value="UDP-N-ACETYLGLUCOSAMINE 2-EPIMERASE"/>
    <property type="match status" value="1"/>
</dbReference>
<comment type="caution">
    <text evidence="9">The sequence shown here is derived from an EMBL/GenBank/DDBJ whole genome shotgun (WGS) entry which is preliminary data.</text>
</comment>
<protein>
    <recommendedName>
        <fullName evidence="5">UDP-N-acetylglucosamine 2-epimerase</fullName>
        <ecNumber evidence="4">5.1.3.14</ecNumber>
    </recommendedName>
</protein>
<evidence type="ECO:0000313" key="11">
    <source>
        <dbReference type="Proteomes" id="UP001196379"/>
    </source>
</evidence>
<dbReference type="GeneID" id="65549487"/>
<dbReference type="GO" id="GO:0008761">
    <property type="term" value="F:UDP-N-acetylglucosamine 2-epimerase activity"/>
    <property type="evidence" value="ECO:0007669"/>
    <property type="project" value="UniProtKB-EC"/>
</dbReference>
<evidence type="ECO:0000256" key="3">
    <source>
        <dbReference type="ARBA" id="ARBA00038209"/>
    </source>
</evidence>
<reference evidence="9 11" key="1">
    <citation type="journal article" date="2021" name="Mol. Ecol.">
        <title>Polar bear-adapted Ursidibacter maritimus are remarkably conserved after generations in captivity.</title>
        <authorList>
            <person name="Espinosa-Gongora C."/>
            <person name="Hansen M.J."/>
            <person name="Bertelsen M.F."/>
            <person name="Bojesen A.M."/>
        </authorList>
    </citation>
    <scope>NUCLEOTIDE SEQUENCE</scope>
    <source>
        <strain evidence="9">Pb43105x</strain>
        <strain evidence="8 11">Pb43106</strain>
    </source>
</reference>
<dbReference type="OrthoDB" id="9803238at2"/>
<evidence type="ECO:0000256" key="2">
    <source>
        <dbReference type="ARBA" id="ARBA00036080"/>
    </source>
</evidence>
<evidence type="ECO:0000313" key="9">
    <source>
        <dbReference type="EMBL" id="MBV6546320.1"/>
    </source>
</evidence>
<evidence type="ECO:0000313" key="10">
    <source>
        <dbReference type="Proteomes" id="UP000732858"/>
    </source>
</evidence>
<dbReference type="EMBL" id="JABULY010000004">
    <property type="protein sequence ID" value="MBV6532032.1"/>
    <property type="molecule type" value="Genomic_DNA"/>
</dbReference>